<sequence>MYAKDWLNNAHALMHTIEESQMENVKKAATIMADSIQAGRWVHTWGCGHATIPCEEMYPRIGGIVGFHPLCELPLTFFTQIIGQMGIHQFLYLERQEGYAQQIMKNYDFSDKDCLWIFSHTGINAVNIDMANEAHKRGMKVIVYGSAGFTGDKPGRHSSGKNLFQCADVVVDSCVPLQDASVTTQHQFDKIGPLSTLGFVSLVWMTVCTVVEILEARGVKLYINPSHNVPGDTTAQQRLDAAIDEYKKRLKVL</sequence>
<dbReference type="NCBIfam" id="NF002805">
    <property type="entry name" value="PRK02947.1"/>
    <property type="match status" value="1"/>
</dbReference>
<dbReference type="AlphaFoldDB" id="A0A6L5XF28"/>
<evidence type="ECO:0000313" key="2">
    <source>
        <dbReference type="EMBL" id="MSS17512.1"/>
    </source>
</evidence>
<dbReference type="EMBL" id="VULT01000009">
    <property type="protein sequence ID" value="MSS17512.1"/>
    <property type="molecule type" value="Genomic_DNA"/>
</dbReference>
<proteinExistence type="predicted"/>
<comment type="caution">
    <text evidence="2">The sequence shown here is derived from an EMBL/GenBank/DDBJ whole genome shotgun (WGS) entry which is preliminary data.</text>
</comment>
<dbReference type="RefSeq" id="WP_154328646.1">
    <property type="nucleotide sequence ID" value="NZ_CP045696.1"/>
</dbReference>
<dbReference type="GO" id="GO:0016853">
    <property type="term" value="F:isomerase activity"/>
    <property type="evidence" value="ECO:0007669"/>
    <property type="project" value="UniProtKB-KW"/>
</dbReference>
<dbReference type="Pfam" id="PF13580">
    <property type="entry name" value="SIS_2"/>
    <property type="match status" value="1"/>
</dbReference>
<dbReference type="GO" id="GO:1901135">
    <property type="term" value="P:carbohydrate derivative metabolic process"/>
    <property type="evidence" value="ECO:0007669"/>
    <property type="project" value="InterPro"/>
</dbReference>
<evidence type="ECO:0000313" key="3">
    <source>
        <dbReference type="Proteomes" id="UP000483362"/>
    </source>
</evidence>
<gene>
    <name evidence="2" type="ORF">FYJ29_07055</name>
</gene>
<dbReference type="Proteomes" id="UP000483362">
    <property type="component" value="Unassembled WGS sequence"/>
</dbReference>
<evidence type="ECO:0000259" key="1">
    <source>
        <dbReference type="Pfam" id="PF13580"/>
    </source>
</evidence>
<dbReference type="GO" id="GO:0097367">
    <property type="term" value="F:carbohydrate derivative binding"/>
    <property type="evidence" value="ECO:0007669"/>
    <property type="project" value="InterPro"/>
</dbReference>
<reference evidence="2 3" key="1">
    <citation type="submission" date="2019-08" db="EMBL/GenBank/DDBJ databases">
        <title>In-depth cultivation of the pig gut microbiome towards novel bacterial diversity and tailored functional studies.</title>
        <authorList>
            <person name="Wylensek D."/>
            <person name="Hitch T.C.A."/>
            <person name="Clavel T."/>
        </authorList>
    </citation>
    <scope>NUCLEOTIDE SEQUENCE [LARGE SCALE GENOMIC DNA]</scope>
    <source>
        <strain evidence="2 3">Oil-RF-744-WCA-WT-10</strain>
    </source>
</reference>
<keyword evidence="3" id="KW-1185">Reference proteome</keyword>
<dbReference type="InterPro" id="IPR001347">
    <property type="entry name" value="SIS_dom"/>
</dbReference>
<accession>A0A6L5XF28</accession>
<feature type="domain" description="SIS" evidence="1">
    <location>
        <begin position="6"/>
        <end position="143"/>
    </location>
</feature>
<dbReference type="Gene3D" id="3.40.50.10490">
    <property type="entry name" value="Glucose-6-phosphate isomerase like protein, domain 1"/>
    <property type="match status" value="1"/>
</dbReference>
<name>A0A6L5XF28_9BACT</name>
<keyword evidence="2" id="KW-0413">Isomerase</keyword>
<dbReference type="InterPro" id="IPR046348">
    <property type="entry name" value="SIS_dom_sf"/>
</dbReference>
<protein>
    <submittedName>
        <fullName evidence="2">Sugar isomerase domain-containing protein</fullName>
    </submittedName>
</protein>
<organism evidence="2 3">
    <name type="scientific">Sodaliphilus pleomorphus</name>
    <dbReference type="NCBI Taxonomy" id="2606626"/>
    <lineage>
        <taxon>Bacteria</taxon>
        <taxon>Pseudomonadati</taxon>
        <taxon>Bacteroidota</taxon>
        <taxon>Bacteroidia</taxon>
        <taxon>Bacteroidales</taxon>
        <taxon>Muribaculaceae</taxon>
        <taxon>Sodaliphilus</taxon>
    </lineage>
</organism>
<dbReference type="SUPFAM" id="SSF53697">
    <property type="entry name" value="SIS domain"/>
    <property type="match status" value="1"/>
</dbReference>